<accession>A0A7W4UPA5</accession>
<proteinExistence type="inferred from homology"/>
<sequence>MVASGEIAVARAVLIHGPLSRTALTTRLELSPASLTRLAKPLIDKGFLVELGDVADGSVGRPSRPLDVAPDAGRFVGVKLTGEHLYAVATGIRAEPKASHDQPLRSRSPDDVVSDIVRSAEALDVTDLSGVGVSLGGFIRSGVVESAPFLEWSGVDLGGMLSSRLGVPVTVENDVVALAEAERWFGMGRNLPGFVVITVGVGVGYGLVVDGQTVRTVDAGAGTGGHIPLAASGPVCPDGHRGCARAMLTSDAIAAQVSTALQRPVTYDEVLLLAASGKAAASTVVEAAGDALGRFISLATNLTLQSSVVLAGEGVGLYDLVADRVRAVVDAERDAQAEPVRIHVDRAGFGAWARGAAVVAIQTAITRLPA</sequence>
<evidence type="ECO:0000313" key="2">
    <source>
        <dbReference type="EMBL" id="MBB2957507.1"/>
    </source>
</evidence>
<dbReference type="EMBL" id="JACHWJ010000002">
    <property type="protein sequence ID" value="MBB2957507.1"/>
    <property type="molecule type" value="Genomic_DNA"/>
</dbReference>
<dbReference type="AlphaFoldDB" id="A0A7W4UPA5"/>
<reference evidence="2 3" key="1">
    <citation type="submission" date="2020-08" db="EMBL/GenBank/DDBJ databases">
        <title>Sequencing the genomes of 1000 actinobacteria strains.</title>
        <authorList>
            <person name="Klenk H.-P."/>
        </authorList>
    </citation>
    <scope>NUCLEOTIDE SEQUENCE [LARGE SCALE GENOMIC DNA]</scope>
    <source>
        <strain evidence="2 3">DSM 20419</strain>
    </source>
</reference>
<comment type="similarity">
    <text evidence="1">Belongs to the ROK (NagC/XylR) family.</text>
</comment>
<keyword evidence="2" id="KW-0808">Transferase</keyword>
<protein>
    <submittedName>
        <fullName evidence="2">Putative NBD/HSP70 family sugar kinase</fullName>
    </submittedName>
</protein>
<evidence type="ECO:0000256" key="1">
    <source>
        <dbReference type="ARBA" id="ARBA00006479"/>
    </source>
</evidence>
<dbReference type="SUPFAM" id="SSF46785">
    <property type="entry name" value="Winged helix' DNA-binding domain"/>
    <property type="match status" value="1"/>
</dbReference>
<dbReference type="InterPro" id="IPR043129">
    <property type="entry name" value="ATPase_NBD"/>
</dbReference>
<evidence type="ECO:0000313" key="3">
    <source>
        <dbReference type="Proteomes" id="UP000545286"/>
    </source>
</evidence>
<organism evidence="2 3">
    <name type="scientific">Pseudoclavibacter helvolus</name>
    <dbReference type="NCBI Taxonomy" id="255205"/>
    <lineage>
        <taxon>Bacteria</taxon>
        <taxon>Bacillati</taxon>
        <taxon>Actinomycetota</taxon>
        <taxon>Actinomycetes</taxon>
        <taxon>Micrococcales</taxon>
        <taxon>Microbacteriaceae</taxon>
        <taxon>Pseudoclavibacter</taxon>
    </lineage>
</organism>
<dbReference type="InterPro" id="IPR036388">
    <property type="entry name" value="WH-like_DNA-bd_sf"/>
</dbReference>
<comment type="caution">
    <text evidence="2">The sequence shown here is derived from an EMBL/GenBank/DDBJ whole genome shotgun (WGS) entry which is preliminary data.</text>
</comment>
<name>A0A7W4UPA5_9MICO</name>
<dbReference type="SUPFAM" id="SSF53067">
    <property type="entry name" value="Actin-like ATPase domain"/>
    <property type="match status" value="1"/>
</dbReference>
<dbReference type="Gene3D" id="3.30.420.40">
    <property type="match status" value="2"/>
</dbReference>
<dbReference type="Gene3D" id="1.10.10.10">
    <property type="entry name" value="Winged helix-like DNA-binding domain superfamily/Winged helix DNA-binding domain"/>
    <property type="match status" value="1"/>
</dbReference>
<dbReference type="PANTHER" id="PTHR18964:SF149">
    <property type="entry name" value="BIFUNCTIONAL UDP-N-ACETYLGLUCOSAMINE 2-EPIMERASE_N-ACETYLMANNOSAMINE KINASE"/>
    <property type="match status" value="1"/>
</dbReference>
<dbReference type="InterPro" id="IPR036390">
    <property type="entry name" value="WH_DNA-bd_sf"/>
</dbReference>
<dbReference type="InterPro" id="IPR000600">
    <property type="entry name" value="ROK"/>
</dbReference>
<dbReference type="Pfam" id="PF00480">
    <property type="entry name" value="ROK"/>
    <property type="match status" value="1"/>
</dbReference>
<keyword evidence="3" id="KW-1185">Reference proteome</keyword>
<dbReference type="PANTHER" id="PTHR18964">
    <property type="entry name" value="ROK (REPRESSOR, ORF, KINASE) FAMILY"/>
    <property type="match status" value="1"/>
</dbReference>
<dbReference type="RefSeq" id="WP_183624258.1">
    <property type="nucleotide sequence ID" value="NZ_JACHWJ010000002.1"/>
</dbReference>
<gene>
    <name evidence="2" type="ORF">FHX72_001644</name>
</gene>
<dbReference type="Proteomes" id="UP000545286">
    <property type="component" value="Unassembled WGS sequence"/>
</dbReference>
<dbReference type="GO" id="GO:0016301">
    <property type="term" value="F:kinase activity"/>
    <property type="evidence" value="ECO:0007669"/>
    <property type="project" value="UniProtKB-KW"/>
</dbReference>
<keyword evidence="2" id="KW-0418">Kinase</keyword>